<dbReference type="Proteomes" id="UP000460718">
    <property type="component" value="Unassembled WGS sequence"/>
</dbReference>
<dbReference type="Proteomes" id="UP000441208">
    <property type="component" value="Unassembled WGS sequence"/>
</dbReference>
<dbReference type="EMBL" id="QXGF01002540">
    <property type="protein sequence ID" value="KAE8924269.1"/>
    <property type="molecule type" value="Genomic_DNA"/>
</dbReference>
<keyword evidence="8" id="KW-1185">Reference proteome</keyword>
<evidence type="ECO:0000313" key="7">
    <source>
        <dbReference type="Proteomes" id="UP000429523"/>
    </source>
</evidence>
<protein>
    <recommendedName>
        <fullName evidence="12">Secreted protein</fullName>
    </recommendedName>
</protein>
<dbReference type="EMBL" id="QXGD01000397">
    <property type="protein sequence ID" value="KAE9240849.1"/>
    <property type="molecule type" value="Genomic_DNA"/>
</dbReference>
<dbReference type="Proteomes" id="UP000429523">
    <property type="component" value="Unassembled WGS sequence"/>
</dbReference>
<comment type="caution">
    <text evidence="3">The sequence shown here is derived from an EMBL/GenBank/DDBJ whole genome shotgun (WGS) entry which is preliminary data.</text>
</comment>
<reference evidence="3 11" key="1">
    <citation type="submission" date="2018-09" db="EMBL/GenBank/DDBJ databases">
        <title>Genomic investigation of the strawberry pathogen Phytophthora fragariae indicates pathogenicity is determined by transcriptional variation in three key races.</title>
        <authorList>
            <person name="Adams T.M."/>
            <person name="Armitage A.D."/>
            <person name="Sobczyk M.K."/>
            <person name="Bates H.J."/>
            <person name="Dunwell J.M."/>
            <person name="Nellist C.F."/>
            <person name="Harrison R.J."/>
        </authorList>
    </citation>
    <scope>NUCLEOTIDE SEQUENCE [LARGE SCALE GENOMIC DNA]</scope>
    <source>
        <strain evidence="6 9">BC-1</strain>
        <strain evidence="5 8">NOV-27</strain>
        <strain evidence="4 10">NOV-71</strain>
        <strain evidence="2 7">NOV-9</strain>
        <strain evidence="3 11">SCRP245</strain>
    </source>
</reference>
<evidence type="ECO:0000313" key="3">
    <source>
        <dbReference type="EMBL" id="KAE8954625.1"/>
    </source>
</evidence>
<dbReference type="Proteomes" id="UP000440367">
    <property type="component" value="Unassembled WGS sequence"/>
</dbReference>
<evidence type="ECO:0000313" key="4">
    <source>
        <dbReference type="EMBL" id="KAE9055577.1"/>
    </source>
</evidence>
<dbReference type="EMBL" id="QXFZ01008552">
    <property type="protein sequence ID" value="KAE9055577.1"/>
    <property type="molecule type" value="Genomic_DNA"/>
</dbReference>
<name>A0A6A3G7Z2_9STRA</name>
<keyword evidence="1" id="KW-0732">Signal</keyword>
<dbReference type="EMBL" id="QXGB01004949">
    <property type="protein sequence ID" value="KAE9164495.1"/>
    <property type="molecule type" value="Genomic_DNA"/>
</dbReference>
<sequence length="74" mass="8034">MIQPLRLLFLFHTQTLTSPSSDLHPPCRSIFSFSLGHDQLASEVSLTTPRGTASLQTGFGWCDPGGTHVATLHN</sequence>
<dbReference type="AlphaFoldDB" id="A0A6A3G7Z2"/>
<evidence type="ECO:0000313" key="2">
    <source>
        <dbReference type="EMBL" id="KAE8924269.1"/>
    </source>
</evidence>
<dbReference type="Proteomes" id="UP000433483">
    <property type="component" value="Unassembled WGS sequence"/>
</dbReference>
<evidence type="ECO:0000313" key="8">
    <source>
        <dbReference type="Proteomes" id="UP000433483"/>
    </source>
</evidence>
<organism evidence="3 11">
    <name type="scientific">Phytophthora fragariae</name>
    <dbReference type="NCBI Taxonomy" id="53985"/>
    <lineage>
        <taxon>Eukaryota</taxon>
        <taxon>Sar</taxon>
        <taxon>Stramenopiles</taxon>
        <taxon>Oomycota</taxon>
        <taxon>Peronosporomycetes</taxon>
        <taxon>Peronosporales</taxon>
        <taxon>Peronosporaceae</taxon>
        <taxon>Phytophthora</taxon>
    </lineage>
</organism>
<accession>A0A6A3G7Z2</accession>
<evidence type="ECO:0000313" key="5">
    <source>
        <dbReference type="EMBL" id="KAE9164495.1"/>
    </source>
</evidence>
<proteinExistence type="predicted"/>
<feature type="signal peptide" evidence="1">
    <location>
        <begin position="1"/>
        <end position="19"/>
    </location>
</feature>
<dbReference type="EMBL" id="QXFW01008958">
    <property type="protein sequence ID" value="KAE8954625.1"/>
    <property type="molecule type" value="Genomic_DNA"/>
</dbReference>
<evidence type="ECO:0000313" key="9">
    <source>
        <dbReference type="Proteomes" id="UP000440367"/>
    </source>
</evidence>
<feature type="chain" id="PRO_5036379536" description="Secreted protein" evidence="1">
    <location>
        <begin position="20"/>
        <end position="74"/>
    </location>
</feature>
<evidence type="ECO:0000256" key="1">
    <source>
        <dbReference type="SAM" id="SignalP"/>
    </source>
</evidence>
<evidence type="ECO:0000313" key="10">
    <source>
        <dbReference type="Proteomes" id="UP000441208"/>
    </source>
</evidence>
<evidence type="ECO:0000313" key="6">
    <source>
        <dbReference type="EMBL" id="KAE9240849.1"/>
    </source>
</evidence>
<gene>
    <name evidence="6" type="ORF">PF002_g9550</name>
    <name evidence="5" type="ORF">PF005_g30008</name>
    <name evidence="4" type="ORF">PF007_g32271</name>
    <name evidence="2" type="ORF">PF009_g25495</name>
    <name evidence="3" type="ORF">PF011_g32045</name>
</gene>
<evidence type="ECO:0008006" key="12">
    <source>
        <dbReference type="Google" id="ProtNLM"/>
    </source>
</evidence>
<evidence type="ECO:0000313" key="11">
    <source>
        <dbReference type="Proteomes" id="UP000460718"/>
    </source>
</evidence>